<dbReference type="HOGENOM" id="CLU_637632_0_0_11"/>
<evidence type="ECO:0000313" key="3">
    <source>
        <dbReference type="EMBL" id="EFL28879.1"/>
    </source>
</evidence>
<evidence type="ECO:0000259" key="2">
    <source>
        <dbReference type="Pfam" id="PF00188"/>
    </source>
</evidence>
<feature type="domain" description="SCP" evidence="2">
    <location>
        <begin position="178"/>
        <end position="291"/>
    </location>
</feature>
<dbReference type="PANTHER" id="PTHR31157">
    <property type="entry name" value="SCP DOMAIN-CONTAINING PROTEIN"/>
    <property type="match status" value="1"/>
</dbReference>
<evidence type="ECO:0000256" key="1">
    <source>
        <dbReference type="SAM" id="MobiDB-lite"/>
    </source>
</evidence>
<feature type="compositionally biased region" description="Low complexity" evidence="1">
    <location>
        <begin position="108"/>
        <end position="117"/>
    </location>
</feature>
<proteinExistence type="predicted"/>
<dbReference type="EMBL" id="GG657754">
    <property type="protein sequence ID" value="EFL28879.1"/>
    <property type="molecule type" value="Genomic_DNA"/>
</dbReference>
<organism evidence="3 4">
    <name type="scientific">Streptomyces himastatinicus ATCC 53653</name>
    <dbReference type="NCBI Taxonomy" id="457427"/>
    <lineage>
        <taxon>Bacteria</taxon>
        <taxon>Bacillati</taxon>
        <taxon>Actinomycetota</taxon>
        <taxon>Actinomycetes</taxon>
        <taxon>Kitasatosporales</taxon>
        <taxon>Streptomycetaceae</taxon>
        <taxon>Streptomyces</taxon>
        <taxon>Streptomyces violaceusniger group</taxon>
    </lineage>
</organism>
<dbReference type="SUPFAM" id="SSF55797">
    <property type="entry name" value="PR-1-like"/>
    <property type="match status" value="2"/>
</dbReference>
<protein>
    <submittedName>
        <fullName evidence="3">Allergen V5/Tpx-1 related protein</fullName>
    </submittedName>
</protein>
<dbReference type="AlphaFoldDB" id="D9WFC1"/>
<dbReference type="InterPro" id="IPR014044">
    <property type="entry name" value="CAP_dom"/>
</dbReference>
<feature type="compositionally biased region" description="Basic residues" evidence="1">
    <location>
        <begin position="74"/>
        <end position="87"/>
    </location>
</feature>
<feature type="region of interest" description="Disordered" evidence="1">
    <location>
        <begin position="1"/>
        <end position="127"/>
    </location>
</feature>
<feature type="compositionally biased region" description="Basic residues" evidence="1">
    <location>
        <begin position="22"/>
        <end position="66"/>
    </location>
</feature>
<accession>D9WFC1</accession>
<dbReference type="Gene3D" id="3.40.33.10">
    <property type="entry name" value="CAP"/>
    <property type="match status" value="2"/>
</dbReference>
<sequence>MAELVPGGQPTAAGRHADHPRPRPLRPVRTDHRRRRKGRGRRRLRLLQPAHRPRHPGRRRHHHRAARAAAPRRQPGHRRRQPRRPRHPAGAAARARHERHRKRRRRSAGPLRPAAPRGGDGAAARRDLPARHPVEGAGDRQGYADGLAGVARDFGVDVADDGTAEHPPAPPPGDDGFLGLVNAARSRHGVPPVTLDPRLIRAAEAHAAAMAAHGALGAECPDGTSLFHRIAAHGYAPLTVAEHLVSGPRTPDAFVDYCLSGEERRGPLRDPAVTHVGIGRASGAGDVFWTAVWAQPFTPDGLRRFASEVITLTNAERAAARLAPLAPDPRLTAAAQAHSDDMVARDFYDHTSPEGRQPWDRAATAGATHRGIGENIACGQRGPAEVVRGWMNSPGHRANILKPAFTHIGVGYATGSRAGTYWTQVFGASR</sequence>
<dbReference type="CDD" id="cd05379">
    <property type="entry name" value="CAP_bacterial"/>
    <property type="match status" value="1"/>
</dbReference>
<name>D9WFC1_9ACTN</name>
<feature type="compositionally biased region" description="Basic residues" evidence="1">
    <location>
        <begin position="94"/>
        <end position="107"/>
    </location>
</feature>
<gene>
    <name evidence="3" type="ORF">SSOG_08593</name>
</gene>
<dbReference type="InterPro" id="IPR035940">
    <property type="entry name" value="CAP_sf"/>
</dbReference>
<dbReference type="PANTHER" id="PTHR31157:SF1">
    <property type="entry name" value="SCP DOMAIN-CONTAINING PROTEIN"/>
    <property type="match status" value="1"/>
</dbReference>
<keyword evidence="4" id="KW-1185">Reference proteome</keyword>
<reference evidence="3 4" key="1">
    <citation type="submission" date="2009-02" db="EMBL/GenBank/DDBJ databases">
        <title>Annotation of Streptomyces hygroscopicus strain ATCC 53653.</title>
        <authorList>
            <consortium name="The Broad Institute Genome Sequencing Platform"/>
            <consortium name="Broad Institute Microbial Sequencing Center"/>
            <person name="Fischbach M."/>
            <person name="Godfrey P."/>
            <person name="Ward D."/>
            <person name="Young S."/>
            <person name="Zeng Q."/>
            <person name="Koehrsen M."/>
            <person name="Alvarado L."/>
            <person name="Berlin A.M."/>
            <person name="Bochicchio J."/>
            <person name="Borenstein D."/>
            <person name="Chapman S.B."/>
            <person name="Chen Z."/>
            <person name="Engels R."/>
            <person name="Freedman E."/>
            <person name="Gellesch M."/>
            <person name="Goldberg J."/>
            <person name="Griggs A."/>
            <person name="Gujja S."/>
            <person name="Heilman E.R."/>
            <person name="Heiman D.I."/>
            <person name="Hepburn T.A."/>
            <person name="Howarth C."/>
            <person name="Jen D."/>
            <person name="Larson L."/>
            <person name="Lewis B."/>
            <person name="Mehta T."/>
            <person name="Park D."/>
            <person name="Pearson M."/>
            <person name="Richards J."/>
            <person name="Roberts A."/>
            <person name="Saif S."/>
            <person name="Shea T.D."/>
            <person name="Shenoy N."/>
            <person name="Sisk P."/>
            <person name="Stolte C."/>
            <person name="Sykes S.N."/>
            <person name="Thomson T."/>
            <person name="Walk T."/>
            <person name="White J."/>
            <person name="Yandava C."/>
            <person name="Straight P."/>
            <person name="Clardy J."/>
            <person name="Hung D."/>
            <person name="Kolter R."/>
            <person name="Mekalanos J."/>
            <person name="Walker S."/>
            <person name="Walsh C.T."/>
            <person name="Wieland-Brown L.C."/>
            <person name="Haas B."/>
            <person name="Nusbaum C."/>
            <person name="Birren B."/>
        </authorList>
    </citation>
    <scope>NUCLEOTIDE SEQUENCE [LARGE SCALE GENOMIC DNA]</scope>
    <source>
        <strain evidence="3 4">ATCC 53653</strain>
    </source>
</reference>
<dbReference type="Pfam" id="PF00188">
    <property type="entry name" value="CAP"/>
    <property type="match status" value="2"/>
</dbReference>
<evidence type="ECO:0000313" key="4">
    <source>
        <dbReference type="Proteomes" id="UP000003963"/>
    </source>
</evidence>
<dbReference type="STRING" id="457427.SSOG_08593"/>
<feature type="domain" description="SCP" evidence="2">
    <location>
        <begin position="312"/>
        <end position="426"/>
    </location>
</feature>
<dbReference type="Proteomes" id="UP000003963">
    <property type="component" value="Unassembled WGS sequence"/>
</dbReference>